<dbReference type="PANTHER" id="PTHR36733">
    <property type="entry name" value="CELL WALL PROTEIN-RELATED"/>
    <property type="match status" value="1"/>
</dbReference>
<name>A0A9P1EA29_CUSEU</name>
<evidence type="ECO:0008006" key="5">
    <source>
        <dbReference type="Google" id="ProtNLM"/>
    </source>
</evidence>
<feature type="chain" id="PRO_5040464454" description="Cell wall protein" evidence="2">
    <location>
        <begin position="24"/>
        <end position="153"/>
    </location>
</feature>
<sequence>MAEACSFLCTFLLILFTINVLSSLSVPAMAAGRGIPNQADDINRASKNVDEKLHPEFLHGYDGTVLIPGFGRVVIPPKGQIVDPFNYNPITGKSGGGTGAINPFDGIIGGGSGYVPGGDDTLLPNPGVEVPNPPVAAGGGGDDAGSLSPPARH</sequence>
<dbReference type="PANTHER" id="PTHR36733:SF1">
    <property type="entry name" value="CELL WALL PROTEIN-RELATED"/>
    <property type="match status" value="1"/>
</dbReference>
<feature type="compositionally biased region" description="Low complexity" evidence="1">
    <location>
        <begin position="144"/>
        <end position="153"/>
    </location>
</feature>
<keyword evidence="4" id="KW-1185">Reference proteome</keyword>
<feature type="signal peptide" evidence="2">
    <location>
        <begin position="1"/>
        <end position="23"/>
    </location>
</feature>
<reference evidence="3" key="1">
    <citation type="submission" date="2022-07" db="EMBL/GenBank/DDBJ databases">
        <authorList>
            <person name="Macas J."/>
            <person name="Novak P."/>
            <person name="Neumann P."/>
        </authorList>
    </citation>
    <scope>NUCLEOTIDE SEQUENCE</scope>
</reference>
<dbReference type="Proteomes" id="UP001152484">
    <property type="component" value="Unassembled WGS sequence"/>
</dbReference>
<feature type="compositionally biased region" description="Low complexity" evidence="1">
    <location>
        <begin position="118"/>
        <end position="130"/>
    </location>
</feature>
<organism evidence="3 4">
    <name type="scientific">Cuscuta europaea</name>
    <name type="common">European dodder</name>
    <dbReference type="NCBI Taxonomy" id="41803"/>
    <lineage>
        <taxon>Eukaryota</taxon>
        <taxon>Viridiplantae</taxon>
        <taxon>Streptophyta</taxon>
        <taxon>Embryophyta</taxon>
        <taxon>Tracheophyta</taxon>
        <taxon>Spermatophyta</taxon>
        <taxon>Magnoliopsida</taxon>
        <taxon>eudicotyledons</taxon>
        <taxon>Gunneridae</taxon>
        <taxon>Pentapetalae</taxon>
        <taxon>asterids</taxon>
        <taxon>lamiids</taxon>
        <taxon>Solanales</taxon>
        <taxon>Convolvulaceae</taxon>
        <taxon>Cuscuteae</taxon>
        <taxon>Cuscuta</taxon>
        <taxon>Cuscuta subgen. Cuscuta</taxon>
    </lineage>
</organism>
<comment type="caution">
    <text evidence="3">The sequence shown here is derived from an EMBL/GenBank/DDBJ whole genome shotgun (WGS) entry which is preliminary data.</text>
</comment>
<evidence type="ECO:0000256" key="1">
    <source>
        <dbReference type="SAM" id="MobiDB-lite"/>
    </source>
</evidence>
<feature type="region of interest" description="Disordered" evidence="1">
    <location>
        <begin position="118"/>
        <end position="153"/>
    </location>
</feature>
<accession>A0A9P1EA29</accession>
<gene>
    <name evidence="3" type="ORF">CEURO_LOCUS10781</name>
</gene>
<dbReference type="AlphaFoldDB" id="A0A9P1EA29"/>
<protein>
    <recommendedName>
        <fullName evidence="5">Cell wall protein</fullName>
    </recommendedName>
</protein>
<evidence type="ECO:0000313" key="3">
    <source>
        <dbReference type="EMBL" id="CAH9089211.1"/>
    </source>
</evidence>
<dbReference type="OrthoDB" id="1291062at2759"/>
<dbReference type="EMBL" id="CAMAPE010000020">
    <property type="protein sequence ID" value="CAH9089211.1"/>
    <property type="molecule type" value="Genomic_DNA"/>
</dbReference>
<keyword evidence="2" id="KW-0732">Signal</keyword>
<evidence type="ECO:0000256" key="2">
    <source>
        <dbReference type="SAM" id="SignalP"/>
    </source>
</evidence>
<proteinExistence type="predicted"/>
<dbReference type="InterPro" id="IPR034565">
    <property type="entry name" value="Put_cell_wall"/>
</dbReference>
<evidence type="ECO:0000313" key="4">
    <source>
        <dbReference type="Proteomes" id="UP001152484"/>
    </source>
</evidence>